<proteinExistence type="predicted"/>
<name>A0A5C5XCG2_9PLAN</name>
<keyword evidence="2" id="KW-0472">Membrane</keyword>
<evidence type="ECO:0000313" key="4">
    <source>
        <dbReference type="EMBL" id="TWT60478.1"/>
    </source>
</evidence>
<gene>
    <name evidence="4" type="ORF">Pan54_11920</name>
</gene>
<keyword evidence="3" id="KW-0732">Signal</keyword>
<evidence type="ECO:0000256" key="1">
    <source>
        <dbReference type="SAM" id="MobiDB-lite"/>
    </source>
</evidence>
<feature type="compositionally biased region" description="Polar residues" evidence="1">
    <location>
        <begin position="51"/>
        <end position="62"/>
    </location>
</feature>
<evidence type="ECO:0000256" key="2">
    <source>
        <dbReference type="SAM" id="Phobius"/>
    </source>
</evidence>
<feature type="transmembrane region" description="Helical" evidence="2">
    <location>
        <begin position="1197"/>
        <end position="1220"/>
    </location>
</feature>
<feature type="compositionally biased region" description="Basic and acidic residues" evidence="1">
    <location>
        <begin position="72"/>
        <end position="81"/>
    </location>
</feature>
<organism evidence="4 5">
    <name type="scientific">Rubinisphaera italica</name>
    <dbReference type="NCBI Taxonomy" id="2527969"/>
    <lineage>
        <taxon>Bacteria</taxon>
        <taxon>Pseudomonadati</taxon>
        <taxon>Planctomycetota</taxon>
        <taxon>Planctomycetia</taxon>
        <taxon>Planctomycetales</taxon>
        <taxon>Planctomycetaceae</taxon>
        <taxon>Rubinisphaera</taxon>
    </lineage>
</organism>
<keyword evidence="5" id="KW-1185">Reference proteome</keyword>
<sequence length="1295" mass="146537" precursor="true">MSRQLAVTFAFLVFSLYLNPNLKAQAVPAQNVPLQVVPAKPAVEEKPVSVTAPTSADASTETKPAANAASEEQARLAAEKQAEEQWKAQRLKKIQSMSFDRRPSAIFKLWVIKNKPEKPAEKAAAEEEKTEEPAATTKPAPLTESQQALAKDKEKFAETIKLLSESVTLGEWEQLKKLLANRERLTEAEAVAAYDRMITQLGSQVGMDFTQVVGLSAEMQQFLQNYANQSQNRPARAYAEKHSLNFQDLTGILLASPKDLTDIQIRKLANLLRRAVASGHRIEDFVAQLKEIDTEEFSKQNSALLLSAASYNQFTIDFLPSVEKAKEKKSLQELNLLAEYYLAQFNKDRKESFREQAWDVTLLALAIEDGAETDRAQALTRAVTLAPKLREELGKTWLEESFTKYPERGQEILAKIGTATAQRLAQTPQDATSRQEYIELQHAAVQSFFDAKTEVTNELSEILNLLASNWLTEAKVAYQHSQQSQYGYSMQRDQYGNIYYAQPSYSMRDSSQPFRMGQVSPIDINAILEFSPSEQWFDILDESSQPEFTKTICQLWLKVNEADEAFPYIEQLSETHPETARELAEEFLRVWTKNHNPNAARERTNYYMFMYGYEQKAEKIPLTRSRQERNLQQLSEWITRLKALPLEGELDEELLVSAFMTCHSVAEVYDVEDIEEIFGTWGSIEPETMAGLIQKMRSNLSSTWRDPNVQRDAKTKRKKADIQAEVTRGYQVASSVLSKALEQYPEHWQLSLTKACLLHDENDYLQEVAPSSEFSARRQVAFDVFENAAQAYLKLAPELPEREQSTLVFEHWFYAALGATELQGISEKNSEAPGEVEQIAEMLQKMPGELGERHRDQFANGLFTRMSAVSPSCKFRYLEAGFKLVGDNPGALEARKVYDYYKDLVTELELVARLDGSSTVGNEEPFGVYIDLHHTQELEREAGGFSKYLNNQKNMYFSYNYGRPTENYRDKFQDAAILMLQDHFEVLSVTFNHPETKSRANESREGWRITPYAHLLLKARGPEVDKIPGLKLDLDFMDTSGYVVLPISTSPLPIDAGKKSTPSQWSDAELIQVLDERESDKGKLKVEVRATGRGLIPELSHLVETKVPAFKIDSTDDSGVSVIEFDQEAEEPIVRSERTWTLHYTAANPSIPTPEKFAFPDPVVDLEKSSYQRYVDADLEETERIVALNAEYGSNRYAWTIGILLSVAGLFILIGFVSLARQRQSASSAQEAIAEEPLTPFTLLTRLRKHAQTVDLSPEQQAALQSDIAQVEEHYFADSQSKAKPDLRQLSAQWS</sequence>
<accession>A0A5C5XCG2</accession>
<feature type="compositionally biased region" description="Basic and acidic residues" evidence="1">
    <location>
        <begin position="118"/>
        <end position="127"/>
    </location>
</feature>
<keyword evidence="2" id="KW-0812">Transmembrane</keyword>
<evidence type="ECO:0000313" key="5">
    <source>
        <dbReference type="Proteomes" id="UP000316095"/>
    </source>
</evidence>
<feature type="chain" id="PRO_5022838892" evidence="3">
    <location>
        <begin position="27"/>
        <end position="1295"/>
    </location>
</feature>
<evidence type="ECO:0000256" key="3">
    <source>
        <dbReference type="SAM" id="SignalP"/>
    </source>
</evidence>
<keyword evidence="2" id="KW-1133">Transmembrane helix</keyword>
<dbReference type="Proteomes" id="UP000316095">
    <property type="component" value="Unassembled WGS sequence"/>
</dbReference>
<dbReference type="OrthoDB" id="219137at2"/>
<dbReference type="EMBL" id="SJPG01000001">
    <property type="protein sequence ID" value="TWT60478.1"/>
    <property type="molecule type" value="Genomic_DNA"/>
</dbReference>
<reference evidence="4 5" key="1">
    <citation type="submission" date="2019-02" db="EMBL/GenBank/DDBJ databases">
        <title>Deep-cultivation of Planctomycetes and their phenomic and genomic characterization uncovers novel biology.</title>
        <authorList>
            <person name="Wiegand S."/>
            <person name="Jogler M."/>
            <person name="Boedeker C."/>
            <person name="Pinto D."/>
            <person name="Vollmers J."/>
            <person name="Rivas-Marin E."/>
            <person name="Kohn T."/>
            <person name="Peeters S.H."/>
            <person name="Heuer A."/>
            <person name="Rast P."/>
            <person name="Oberbeckmann S."/>
            <person name="Bunk B."/>
            <person name="Jeske O."/>
            <person name="Meyerdierks A."/>
            <person name="Storesund J.E."/>
            <person name="Kallscheuer N."/>
            <person name="Luecker S."/>
            <person name="Lage O.M."/>
            <person name="Pohl T."/>
            <person name="Merkel B.J."/>
            <person name="Hornburger P."/>
            <person name="Mueller R.-W."/>
            <person name="Bruemmer F."/>
            <person name="Labrenz M."/>
            <person name="Spormann A.M."/>
            <person name="Op Den Camp H."/>
            <person name="Overmann J."/>
            <person name="Amann R."/>
            <person name="Jetten M.S.M."/>
            <person name="Mascher T."/>
            <person name="Medema M.H."/>
            <person name="Devos D.P."/>
            <person name="Kaster A.-K."/>
            <person name="Ovreas L."/>
            <person name="Rohde M."/>
            <person name="Galperin M.Y."/>
            <person name="Jogler C."/>
        </authorList>
    </citation>
    <scope>NUCLEOTIDE SEQUENCE [LARGE SCALE GENOMIC DNA]</scope>
    <source>
        <strain evidence="4 5">Pan54</strain>
    </source>
</reference>
<feature type="region of interest" description="Disordered" evidence="1">
    <location>
        <begin position="118"/>
        <end position="146"/>
    </location>
</feature>
<comment type="caution">
    <text evidence="4">The sequence shown here is derived from an EMBL/GenBank/DDBJ whole genome shotgun (WGS) entry which is preliminary data.</text>
</comment>
<feature type="region of interest" description="Disordered" evidence="1">
    <location>
        <begin position="46"/>
        <end position="81"/>
    </location>
</feature>
<feature type="signal peptide" evidence="3">
    <location>
        <begin position="1"/>
        <end position="26"/>
    </location>
</feature>
<protein>
    <submittedName>
        <fullName evidence="4">Uncharacterized protein</fullName>
    </submittedName>
</protein>
<dbReference type="RefSeq" id="WP_146502598.1">
    <property type="nucleotide sequence ID" value="NZ_SJPG01000001.1"/>
</dbReference>